<dbReference type="OrthoDB" id="1955171at2"/>
<gene>
    <name evidence="1" type="ORF">D7M11_25170</name>
</gene>
<proteinExistence type="predicted"/>
<dbReference type="InterPro" id="IPR025916">
    <property type="entry name" value="YdjO"/>
</dbReference>
<evidence type="ECO:0000313" key="1">
    <source>
        <dbReference type="EMBL" id="RKN75800.1"/>
    </source>
</evidence>
<reference evidence="1 2" key="1">
    <citation type="journal article" date="2007" name="Int. J. Syst. Evol. Microbiol.">
        <title>Paenibacillus ginsengarvi sp. nov., isolated from soil from ginseng cultivation.</title>
        <authorList>
            <person name="Yoon M.H."/>
            <person name="Ten L.N."/>
            <person name="Im W.T."/>
        </authorList>
    </citation>
    <scope>NUCLEOTIDE SEQUENCE [LARGE SCALE GENOMIC DNA]</scope>
    <source>
        <strain evidence="1 2">KCTC 13059</strain>
    </source>
</reference>
<sequence length="70" mass="8040">MYNSRKRPSEDLPTERTVIWSCSDENCNGWMRENFAFSNVPVCPKCQSKMVKSERMLAVVVNTSPNQPKS</sequence>
<dbReference type="Pfam" id="PF14169">
    <property type="entry name" value="YdjO"/>
    <property type="match status" value="1"/>
</dbReference>
<dbReference type="AlphaFoldDB" id="A0A3B0BSI6"/>
<comment type="caution">
    <text evidence="1">The sequence shown here is derived from an EMBL/GenBank/DDBJ whole genome shotgun (WGS) entry which is preliminary data.</text>
</comment>
<organism evidence="1 2">
    <name type="scientific">Paenibacillus ginsengarvi</name>
    <dbReference type="NCBI Taxonomy" id="400777"/>
    <lineage>
        <taxon>Bacteria</taxon>
        <taxon>Bacillati</taxon>
        <taxon>Bacillota</taxon>
        <taxon>Bacilli</taxon>
        <taxon>Bacillales</taxon>
        <taxon>Paenibacillaceae</taxon>
        <taxon>Paenibacillus</taxon>
    </lineage>
</organism>
<name>A0A3B0BSI6_9BACL</name>
<dbReference type="EMBL" id="RBAH01000022">
    <property type="protein sequence ID" value="RKN75800.1"/>
    <property type="molecule type" value="Genomic_DNA"/>
</dbReference>
<evidence type="ECO:0000313" key="2">
    <source>
        <dbReference type="Proteomes" id="UP000282311"/>
    </source>
</evidence>
<evidence type="ECO:0008006" key="3">
    <source>
        <dbReference type="Google" id="ProtNLM"/>
    </source>
</evidence>
<keyword evidence="2" id="KW-1185">Reference proteome</keyword>
<dbReference type="Proteomes" id="UP000282311">
    <property type="component" value="Unassembled WGS sequence"/>
</dbReference>
<accession>A0A3B0BSI6</accession>
<protein>
    <recommendedName>
        <fullName evidence="3">Cold-shock protein</fullName>
    </recommendedName>
</protein>
<dbReference type="RefSeq" id="WP_120750030.1">
    <property type="nucleotide sequence ID" value="NZ_RBAH01000022.1"/>
</dbReference>